<evidence type="ECO:0000313" key="4">
    <source>
        <dbReference type="Proteomes" id="UP000183454"/>
    </source>
</evidence>
<dbReference type="GO" id="GO:0006401">
    <property type="term" value="P:RNA catabolic process"/>
    <property type="evidence" value="ECO:0007669"/>
    <property type="project" value="TreeGrafter"/>
</dbReference>
<dbReference type="InterPro" id="IPR033130">
    <property type="entry name" value="RNase_T2_His_AS_2"/>
</dbReference>
<reference evidence="3 4" key="1">
    <citation type="submission" date="2016-10" db="EMBL/GenBank/DDBJ databases">
        <authorList>
            <person name="de Groot N.N."/>
        </authorList>
    </citation>
    <scope>NUCLEOTIDE SEQUENCE [LARGE SCALE GENOMIC DNA]</scope>
    <source>
        <strain evidence="3 4">Nm110</strain>
    </source>
</reference>
<dbReference type="Proteomes" id="UP000183454">
    <property type="component" value="Unassembled WGS sequence"/>
</dbReference>
<dbReference type="AlphaFoldDB" id="A0A1H2QB05"/>
<dbReference type="InterPro" id="IPR001568">
    <property type="entry name" value="RNase_T2-like"/>
</dbReference>
<proteinExistence type="inferred from homology"/>
<evidence type="ECO:0000256" key="2">
    <source>
        <dbReference type="RuleBase" id="RU004328"/>
    </source>
</evidence>
<organism evidence="3 4">
    <name type="scientific">Nitrosomonas communis</name>
    <dbReference type="NCBI Taxonomy" id="44574"/>
    <lineage>
        <taxon>Bacteria</taxon>
        <taxon>Pseudomonadati</taxon>
        <taxon>Pseudomonadota</taxon>
        <taxon>Betaproteobacteria</taxon>
        <taxon>Nitrosomonadales</taxon>
        <taxon>Nitrosomonadaceae</taxon>
        <taxon>Nitrosomonas</taxon>
    </lineage>
</organism>
<evidence type="ECO:0000313" key="3">
    <source>
        <dbReference type="EMBL" id="SDW03864.1"/>
    </source>
</evidence>
<dbReference type="PANTHER" id="PTHR11240">
    <property type="entry name" value="RIBONUCLEASE T2"/>
    <property type="match status" value="1"/>
</dbReference>
<dbReference type="GO" id="GO:0003723">
    <property type="term" value="F:RNA binding"/>
    <property type="evidence" value="ECO:0007669"/>
    <property type="project" value="InterPro"/>
</dbReference>
<gene>
    <name evidence="3" type="ORF">SAMN05421882_100216</name>
</gene>
<comment type="similarity">
    <text evidence="1 2">Belongs to the RNase T2 family.</text>
</comment>
<dbReference type="EMBL" id="FNNH01000002">
    <property type="protein sequence ID" value="SDW03864.1"/>
    <property type="molecule type" value="Genomic_DNA"/>
</dbReference>
<dbReference type="Pfam" id="PF00445">
    <property type="entry name" value="Ribonuclease_T2"/>
    <property type="match status" value="1"/>
</dbReference>
<dbReference type="PANTHER" id="PTHR11240:SF22">
    <property type="entry name" value="RIBONUCLEASE T2"/>
    <property type="match status" value="1"/>
</dbReference>
<dbReference type="PROSITE" id="PS00530">
    <property type="entry name" value="RNASE_T2_1"/>
    <property type="match status" value="1"/>
</dbReference>
<dbReference type="PROSITE" id="PS00531">
    <property type="entry name" value="RNASE_T2_2"/>
    <property type="match status" value="1"/>
</dbReference>
<protein>
    <submittedName>
        <fullName evidence="3">Ribonuclease T2</fullName>
    </submittedName>
</protein>
<dbReference type="InterPro" id="IPR036430">
    <property type="entry name" value="RNase_T2-like_sf"/>
</dbReference>
<dbReference type="RefSeq" id="WP_074664807.1">
    <property type="nucleotide sequence ID" value="NZ_FNNH01000002.1"/>
</dbReference>
<dbReference type="InterPro" id="IPR018188">
    <property type="entry name" value="RNase_T2_His_AS_1"/>
</dbReference>
<dbReference type="GO" id="GO:0033897">
    <property type="term" value="F:ribonuclease T2 activity"/>
    <property type="evidence" value="ECO:0007669"/>
    <property type="project" value="InterPro"/>
</dbReference>
<sequence>MISVRRGAAFQLLLLVVGMTCVLPSWADKTNGIFLAQQSCPAYVSKNKLTNSGHAELKVGELYQTIEVNRPDHPSWYRIVVPNAYPKERWVSTDCGQFQVEERGATGTVVGNKACNTAGRADSYILALSWQPAFCEIKPQKSECQITDPSSYQARHFTLHGLWPNQQSCGERYEFCGEVRTKKEKFCDYPAIKFDSDSQTALAEVMPSVTAGSCLERHEWHKHGTCQTSWSMEEYYDLSVDLTRQFNEAGMAYFMNRRIGQQVRTEDFLNRIAAILGPAARERVKLNCEQGMLVEVQISLIADLMPGKDLEQLIAQAPKQTTSSCQETFFVDPIGFNNE</sequence>
<evidence type="ECO:0000256" key="1">
    <source>
        <dbReference type="ARBA" id="ARBA00007469"/>
    </source>
</evidence>
<name>A0A1H2QB05_9PROT</name>
<dbReference type="Gene3D" id="3.90.730.10">
    <property type="entry name" value="Ribonuclease T2-like"/>
    <property type="match status" value="1"/>
</dbReference>
<dbReference type="SUPFAM" id="SSF55895">
    <property type="entry name" value="Ribonuclease Rh-like"/>
    <property type="match status" value="1"/>
</dbReference>
<accession>A0A1H2QB05</accession>